<dbReference type="GeneID" id="94847292"/>
<evidence type="ECO:0000313" key="2">
    <source>
        <dbReference type="EMBL" id="OHS94443.1"/>
    </source>
</evidence>
<feature type="compositionally biased region" description="Polar residues" evidence="1">
    <location>
        <begin position="65"/>
        <end position="83"/>
    </location>
</feature>
<organism evidence="2 3">
    <name type="scientific">Tritrichomonas foetus</name>
    <dbReference type="NCBI Taxonomy" id="1144522"/>
    <lineage>
        <taxon>Eukaryota</taxon>
        <taxon>Metamonada</taxon>
        <taxon>Parabasalia</taxon>
        <taxon>Tritrichomonadida</taxon>
        <taxon>Tritrichomonadidae</taxon>
        <taxon>Tritrichomonas</taxon>
    </lineage>
</organism>
<feature type="compositionally biased region" description="Basic and acidic residues" evidence="1">
    <location>
        <begin position="190"/>
        <end position="232"/>
    </location>
</feature>
<keyword evidence="3" id="KW-1185">Reference proteome</keyword>
<dbReference type="EMBL" id="MLAK01001316">
    <property type="protein sequence ID" value="OHS94443.1"/>
    <property type="molecule type" value="Genomic_DNA"/>
</dbReference>
<dbReference type="VEuPathDB" id="TrichDB:TRFO_39347"/>
<feature type="compositionally biased region" description="Polar residues" evidence="1">
    <location>
        <begin position="103"/>
        <end position="118"/>
    </location>
</feature>
<accession>A0A1J4J9X2</accession>
<feature type="compositionally biased region" description="Basic and acidic residues" evidence="1">
    <location>
        <begin position="159"/>
        <end position="169"/>
    </location>
</feature>
<evidence type="ECO:0000313" key="3">
    <source>
        <dbReference type="Proteomes" id="UP000179807"/>
    </source>
</evidence>
<comment type="caution">
    <text evidence="2">The sequence shown here is derived from an EMBL/GenBank/DDBJ whole genome shotgun (WGS) entry which is preliminary data.</text>
</comment>
<name>A0A1J4J9X2_9EUKA</name>
<dbReference type="Proteomes" id="UP000179807">
    <property type="component" value="Unassembled WGS sequence"/>
</dbReference>
<feature type="compositionally biased region" description="Basic and acidic residues" evidence="1">
    <location>
        <begin position="239"/>
        <end position="263"/>
    </location>
</feature>
<evidence type="ECO:0000256" key="1">
    <source>
        <dbReference type="SAM" id="MobiDB-lite"/>
    </source>
</evidence>
<sequence length="291" mass="33094">MESIDDLEKQVKHQINSHAKIVKVYDQIEQLIEQSKIYHEQILRKADERIQQIKREKEEKARYSSGRSRNSSEKINPINSCSTDGRDGKYQDSSSSSSRSSARKTANSLSSSRATSVQSPSRRRPPPPLNDDDDDDPKYSPDKSKSYGRKPTSHQKSASKKESDEDLPKIENNGCKPKLHTKSHVRRTHLASEEKPKLVDDSSKHTRKEEHAIQARNDKEKKDITKQLERSGSRVSNAKAKDGSKVETAHKTAQDVLVGKDGKQYEIQKVASNRRRFTPSVQPVKRPLYPK</sequence>
<proteinExistence type="predicted"/>
<protein>
    <submittedName>
        <fullName evidence="2">Uncharacterized protein</fullName>
    </submittedName>
</protein>
<dbReference type="RefSeq" id="XP_068347580.1">
    <property type="nucleotide sequence ID" value="XM_068512588.1"/>
</dbReference>
<gene>
    <name evidence="2" type="ORF">TRFO_39347</name>
</gene>
<feature type="compositionally biased region" description="Basic residues" evidence="1">
    <location>
        <begin position="177"/>
        <end position="189"/>
    </location>
</feature>
<reference evidence="2" key="1">
    <citation type="submission" date="2016-10" db="EMBL/GenBank/DDBJ databases">
        <authorList>
            <person name="Benchimol M."/>
            <person name="Almeida L.G."/>
            <person name="Vasconcelos A.T."/>
            <person name="Perreira-Neves A."/>
            <person name="Rosa I.A."/>
            <person name="Tasca T."/>
            <person name="Bogo M.R."/>
            <person name="de Souza W."/>
        </authorList>
    </citation>
    <scope>NUCLEOTIDE SEQUENCE [LARGE SCALE GENOMIC DNA]</scope>
    <source>
        <strain evidence="2">K</strain>
    </source>
</reference>
<dbReference type="AlphaFoldDB" id="A0A1J4J9X2"/>
<feature type="region of interest" description="Disordered" evidence="1">
    <location>
        <begin position="55"/>
        <end position="263"/>
    </location>
</feature>